<evidence type="ECO:0000256" key="1">
    <source>
        <dbReference type="SAM" id="Phobius"/>
    </source>
</evidence>
<proteinExistence type="predicted"/>
<feature type="transmembrane region" description="Helical" evidence="1">
    <location>
        <begin position="43"/>
        <end position="63"/>
    </location>
</feature>
<dbReference type="GO" id="GO:0051301">
    <property type="term" value="P:cell division"/>
    <property type="evidence" value="ECO:0007669"/>
    <property type="project" value="InterPro"/>
</dbReference>
<dbReference type="GO" id="GO:0016020">
    <property type="term" value="C:membrane"/>
    <property type="evidence" value="ECO:0007669"/>
    <property type="project" value="InterPro"/>
</dbReference>
<dbReference type="Gene3D" id="3.30.70.3040">
    <property type="match status" value="2"/>
</dbReference>
<evidence type="ECO:0000313" key="4">
    <source>
        <dbReference type="Proteomes" id="UP000660745"/>
    </source>
</evidence>
<keyword evidence="1" id="KW-0812">Transmembrane</keyword>
<evidence type="ECO:0000259" key="2">
    <source>
        <dbReference type="Pfam" id="PF18075"/>
    </source>
</evidence>
<name>A0A918A3C4_9ACTN</name>
<keyword evidence="4" id="KW-1185">Reference proteome</keyword>
<comment type="caution">
    <text evidence="3">The sequence shown here is derived from an EMBL/GenBank/DDBJ whole genome shotgun (WGS) entry which is preliminary data.</text>
</comment>
<dbReference type="InterPro" id="IPR040690">
    <property type="entry name" value="FtsX_ECD"/>
</dbReference>
<dbReference type="Proteomes" id="UP000660745">
    <property type="component" value="Unassembled WGS sequence"/>
</dbReference>
<dbReference type="AlphaFoldDB" id="A0A918A3C4"/>
<dbReference type="EMBL" id="BMNK01000002">
    <property type="protein sequence ID" value="GGP03580.1"/>
    <property type="molecule type" value="Genomic_DNA"/>
</dbReference>
<keyword evidence="1" id="KW-1133">Transmembrane helix</keyword>
<accession>A0A918A3C4</accession>
<sequence length="352" mass="37658">MNSPMEDRLREALTEAGATIDTSTLRPLHGAQQRSRFRVDLRLVAVAAVVVLVGVAGAVGMGGRGDVDRAVAVSPDHRQGKGEMIVFLCSKTLPKEEACQGRDVTAEETKAVGALVRQLPEVESVAFIDQAGAYEKFRREFVRNKALLDGFRAVDLPASFRLTIRDGADRDRVPRALRGVAGIQNVMDLSSDMVADNADARPVVKAFLCGKEAHQTPCGAEQVVDGKGNFKGVKKAGKAATNAEKAAVQDLIDSLPDVESSTFVDQGAAYENFQKSFPDNKALLDSAKVTDMPESFILTMKPEVDRSKTISRLKRQPGIAAVVNGACTADKGLLMANFGLFLPGSKVCPDGE</sequence>
<organism evidence="3 4">
    <name type="scientific">Nonomuraea glycinis</name>
    <dbReference type="NCBI Taxonomy" id="2047744"/>
    <lineage>
        <taxon>Bacteria</taxon>
        <taxon>Bacillati</taxon>
        <taxon>Actinomycetota</taxon>
        <taxon>Actinomycetes</taxon>
        <taxon>Streptosporangiales</taxon>
        <taxon>Streptosporangiaceae</taxon>
        <taxon>Nonomuraea</taxon>
    </lineage>
</organism>
<dbReference type="RefSeq" id="WP_189137756.1">
    <property type="nucleotide sequence ID" value="NZ_BMNK01000002.1"/>
</dbReference>
<dbReference type="PANTHER" id="PTHR47755">
    <property type="entry name" value="CELL DIVISION PROTEIN FTSX"/>
    <property type="match status" value="1"/>
</dbReference>
<feature type="domain" description="FtsX extracellular" evidence="2">
    <location>
        <begin position="83"/>
        <end position="186"/>
    </location>
</feature>
<keyword evidence="1" id="KW-0472">Membrane</keyword>
<dbReference type="InterPro" id="IPR004513">
    <property type="entry name" value="FtsX"/>
</dbReference>
<reference evidence="3" key="2">
    <citation type="submission" date="2020-09" db="EMBL/GenBank/DDBJ databases">
        <authorList>
            <person name="Sun Q."/>
            <person name="Zhou Y."/>
        </authorList>
    </citation>
    <scope>NUCLEOTIDE SEQUENCE</scope>
    <source>
        <strain evidence="3">CGMCC 4.7430</strain>
    </source>
</reference>
<protein>
    <recommendedName>
        <fullName evidence="2">FtsX extracellular domain-containing protein</fullName>
    </recommendedName>
</protein>
<dbReference type="Pfam" id="PF18075">
    <property type="entry name" value="FtsX_ECD"/>
    <property type="match status" value="2"/>
</dbReference>
<gene>
    <name evidence="3" type="ORF">GCM10012278_15370</name>
</gene>
<dbReference type="PANTHER" id="PTHR47755:SF1">
    <property type="entry name" value="CELL DIVISION PROTEIN FTSX"/>
    <property type="match status" value="1"/>
</dbReference>
<reference evidence="3" key="1">
    <citation type="journal article" date="2014" name="Int. J. Syst. Evol. Microbiol.">
        <title>Complete genome sequence of Corynebacterium casei LMG S-19264T (=DSM 44701T), isolated from a smear-ripened cheese.</title>
        <authorList>
            <consortium name="US DOE Joint Genome Institute (JGI-PGF)"/>
            <person name="Walter F."/>
            <person name="Albersmeier A."/>
            <person name="Kalinowski J."/>
            <person name="Ruckert C."/>
        </authorList>
    </citation>
    <scope>NUCLEOTIDE SEQUENCE</scope>
    <source>
        <strain evidence="3">CGMCC 4.7430</strain>
    </source>
</reference>
<evidence type="ECO:0000313" key="3">
    <source>
        <dbReference type="EMBL" id="GGP03580.1"/>
    </source>
</evidence>
<feature type="domain" description="FtsX extracellular" evidence="2">
    <location>
        <begin position="239"/>
        <end position="322"/>
    </location>
</feature>